<sequence length="558" mass="63478">MSKVKNNNGYHGVTEPISLSGPTEKDLMQTAEVEKRGFICVDQYLSDAGLYERQDEAILREEVLGKLDQTVKAWIKKATRISGYGEQFVHEANAKIFTFGSYRLGVHGPGADIDTLCVGPRHATRNEYFFRWLHDILAEMPEVSELHPVPDAHVPVLGFKINGVSIDLLYANLAHAVIPEWLDLDLSQDSILHNVDEQTVRSLNGCRVTDQILRLVPNILVMGFLGGINWAILVGRICQLYPNASPSMLISRFFRVYSKWKWPNPVMLCHIEEGYLGLPVWDPRRNYRDRGHQMPIITPAYPCMNSSYNVSVSTRYVMVQEFTQAFEICQAIDEGKADWDALFEPYPFFESYKNYLEVNITARNEDDLRNWKGWVESRLRTLVLKIERYSHEMILAHPYPKDFSDKSRPLHIFYFMGLWRKQTTQAQETEQFDIRGIVNEFKNTICAYQHRKEGMDIEVSHVKRKEIPLFVFPGGVRPSRTSRTTHKNSRAIPTRDVSADDQVGNLLGVASCSDAQHPLELAVPSTGAAPQSTGTAPRKPLRLRLTTLGKPKPAEGTS</sequence>
<feature type="binding site" evidence="13">
    <location>
        <position position="167"/>
    </location>
    <ligand>
        <name>ATP</name>
        <dbReference type="ChEBI" id="CHEBI:30616"/>
    </ligand>
</feature>
<dbReference type="GO" id="GO:1990817">
    <property type="term" value="F:poly(A) RNA polymerase activity"/>
    <property type="evidence" value="ECO:0007669"/>
    <property type="project" value="UniProtKB-UniRule"/>
</dbReference>
<dbReference type="GO" id="GO:0006397">
    <property type="term" value="P:mRNA processing"/>
    <property type="evidence" value="ECO:0007669"/>
    <property type="project" value="UniProtKB-KW"/>
</dbReference>
<evidence type="ECO:0000259" key="17">
    <source>
        <dbReference type="Pfam" id="PF04928"/>
    </source>
</evidence>
<evidence type="ECO:0000256" key="9">
    <source>
        <dbReference type="ARBA" id="ARBA00022842"/>
    </source>
</evidence>
<feature type="binding site" evidence="13">
    <location>
        <begin position="112"/>
        <end position="114"/>
    </location>
    <ligand>
        <name>ATP</name>
        <dbReference type="ChEBI" id="CHEBI:30616"/>
    </ligand>
</feature>
<comment type="catalytic activity">
    <reaction evidence="11 12">
        <text>RNA(n) + ATP = RNA(n)-3'-adenine ribonucleotide + diphosphate</text>
        <dbReference type="Rhea" id="RHEA:11332"/>
        <dbReference type="Rhea" id="RHEA-COMP:14527"/>
        <dbReference type="Rhea" id="RHEA-COMP:17347"/>
        <dbReference type="ChEBI" id="CHEBI:30616"/>
        <dbReference type="ChEBI" id="CHEBI:33019"/>
        <dbReference type="ChEBI" id="CHEBI:140395"/>
        <dbReference type="ChEBI" id="CHEBI:173115"/>
        <dbReference type="EC" id="2.7.7.19"/>
    </reaction>
</comment>
<dbReference type="GO" id="GO:0003723">
    <property type="term" value="F:RNA binding"/>
    <property type="evidence" value="ECO:0007669"/>
    <property type="project" value="UniProtKB-UniRule"/>
</dbReference>
<dbReference type="InterPro" id="IPR014492">
    <property type="entry name" value="PolyA_polymerase"/>
</dbReference>
<keyword evidence="7 12" id="KW-0547">Nucleotide-binding</keyword>
<dbReference type="GO" id="GO:0005634">
    <property type="term" value="C:nucleus"/>
    <property type="evidence" value="ECO:0007669"/>
    <property type="project" value="UniProtKB-SubCell"/>
</dbReference>
<keyword evidence="5 12" id="KW-0808">Transferase</keyword>
<evidence type="ECO:0000256" key="8">
    <source>
        <dbReference type="ARBA" id="ARBA00022840"/>
    </source>
</evidence>
<evidence type="ECO:0000256" key="4">
    <source>
        <dbReference type="ARBA" id="ARBA00022664"/>
    </source>
</evidence>
<dbReference type="Gene3D" id="3.30.460.10">
    <property type="entry name" value="Beta Polymerase, domain 2"/>
    <property type="match status" value="1"/>
</dbReference>
<dbReference type="InterPro" id="IPR011068">
    <property type="entry name" value="NuclTrfase_I-like_C"/>
</dbReference>
<gene>
    <name evidence="19" type="ORF">ZEAMMB73_Zm00001d033448</name>
</gene>
<dbReference type="Gene3D" id="3.30.70.590">
    <property type="entry name" value="Poly(A) polymerase predicted RNA binding domain"/>
    <property type="match status" value="1"/>
</dbReference>
<keyword evidence="8 12" id="KW-0067">ATP-binding</keyword>
<dbReference type="PANTHER" id="PTHR10682:SF10">
    <property type="entry name" value="POLYNUCLEOTIDE ADENYLYLTRANSFERASE"/>
    <property type="match status" value="1"/>
</dbReference>
<evidence type="ECO:0000256" key="5">
    <source>
        <dbReference type="ARBA" id="ARBA00022679"/>
    </source>
</evidence>
<evidence type="ECO:0000313" key="19">
    <source>
        <dbReference type="EMBL" id="ONM07617.1"/>
    </source>
</evidence>
<dbReference type="GO" id="GO:0046872">
    <property type="term" value="F:metal ion binding"/>
    <property type="evidence" value="ECO:0007669"/>
    <property type="project" value="UniProtKB-KW"/>
</dbReference>
<dbReference type="SUPFAM" id="SSF55003">
    <property type="entry name" value="PAP/Archaeal CCA-adding enzyme, C-terminal domain"/>
    <property type="match status" value="1"/>
</dbReference>
<keyword evidence="9 14" id="KW-0460">Magnesium</keyword>
<evidence type="ECO:0000256" key="15">
    <source>
        <dbReference type="SAM" id="MobiDB-lite"/>
    </source>
</evidence>
<feature type="binding site" evidence="13">
    <location>
        <begin position="99"/>
        <end position="101"/>
    </location>
    <ligand>
        <name>ATP</name>
        <dbReference type="ChEBI" id="CHEBI:30616"/>
    </ligand>
</feature>
<proteinExistence type="inferred from homology"/>
<evidence type="ECO:0000259" key="18">
    <source>
        <dbReference type="Pfam" id="PF20750"/>
    </source>
</evidence>
<keyword evidence="4 12" id="KW-0507">mRNA processing</keyword>
<evidence type="ECO:0000256" key="12">
    <source>
        <dbReference type="PIRNR" id="PIRNR018425"/>
    </source>
</evidence>
<dbReference type="Pfam" id="PF04926">
    <property type="entry name" value="PAP_RNA-bind"/>
    <property type="match status" value="2"/>
</dbReference>
<feature type="domain" description="Poly(A) polymerase central" evidence="17">
    <location>
        <begin position="221"/>
        <end position="344"/>
    </location>
</feature>
<dbReference type="FunFam" id="3.30.70.590:FF:000002">
    <property type="entry name" value="Nuclear poly(A) polymerase 4"/>
    <property type="match status" value="1"/>
</dbReference>
<dbReference type="GO" id="GO:0005524">
    <property type="term" value="F:ATP binding"/>
    <property type="evidence" value="ECO:0007669"/>
    <property type="project" value="UniProtKB-UniRule"/>
</dbReference>
<dbReference type="GO" id="GO:0031123">
    <property type="term" value="P:RNA 3'-end processing"/>
    <property type="evidence" value="ECO:0007669"/>
    <property type="project" value="InterPro"/>
</dbReference>
<dbReference type="Gene3D" id="1.10.1410.10">
    <property type="match status" value="2"/>
</dbReference>
<evidence type="ECO:0000256" key="6">
    <source>
        <dbReference type="ARBA" id="ARBA00022723"/>
    </source>
</evidence>
<dbReference type="AlphaFoldDB" id="A0A1D6KZ04"/>
<evidence type="ECO:0000256" key="11">
    <source>
        <dbReference type="ARBA" id="ARBA00048830"/>
    </source>
</evidence>
<feature type="domain" description="Poly(A) polymerase RNA-binding" evidence="16">
    <location>
        <begin position="413"/>
        <end position="479"/>
    </location>
</feature>
<dbReference type="Pfam" id="PF20750">
    <property type="entry name" value="PAP_NTPase"/>
    <property type="match status" value="1"/>
</dbReference>
<dbReference type="EMBL" id="CM007647">
    <property type="protein sequence ID" value="ONM07621.1"/>
    <property type="molecule type" value="Genomic_DNA"/>
</dbReference>
<dbReference type="SUPFAM" id="SSF81631">
    <property type="entry name" value="PAP/OAS1 substrate-binding domain"/>
    <property type="match status" value="1"/>
</dbReference>
<evidence type="ECO:0000256" key="7">
    <source>
        <dbReference type="ARBA" id="ARBA00022741"/>
    </source>
</evidence>
<protein>
    <recommendedName>
        <fullName evidence="12">Poly(A) polymerase</fullName>
        <ecNumber evidence="12">2.7.7.19</ecNumber>
    </recommendedName>
</protein>
<reference evidence="19" key="1">
    <citation type="submission" date="2015-12" db="EMBL/GenBank/DDBJ databases">
        <title>Update maize B73 reference genome by single molecule sequencing technologies.</title>
        <authorList>
            <consortium name="Maize Genome Sequencing Project"/>
            <person name="Ware D."/>
        </authorList>
    </citation>
    <scope>NUCLEOTIDE SEQUENCE [LARGE SCALE GENOMIC DNA]</scope>
    <source>
        <tissue evidence="19">Seedling</tissue>
    </source>
</reference>
<dbReference type="PANTHER" id="PTHR10682">
    <property type="entry name" value="POLY A POLYMERASE"/>
    <property type="match status" value="1"/>
</dbReference>
<evidence type="ECO:0000256" key="14">
    <source>
        <dbReference type="PIRSR" id="PIRSR018425-2"/>
    </source>
</evidence>
<feature type="binding site" evidence="14">
    <location>
        <position position="114"/>
    </location>
    <ligand>
        <name>Mg(2+)</name>
        <dbReference type="ChEBI" id="CHEBI:18420"/>
        <label>2</label>
        <note>catalytic</note>
    </ligand>
</feature>
<evidence type="ECO:0000259" key="16">
    <source>
        <dbReference type="Pfam" id="PF04926"/>
    </source>
</evidence>
<feature type="domain" description="Poly(A) polymerase RNA-binding" evidence="16">
    <location>
        <begin position="348"/>
        <end position="407"/>
    </location>
</feature>
<feature type="binding site" evidence="14">
    <location>
        <position position="112"/>
    </location>
    <ligand>
        <name>Mg(2+)</name>
        <dbReference type="ChEBI" id="CHEBI:18420"/>
        <label>2</label>
        <note>catalytic</note>
    </ligand>
</feature>
<comment type="similarity">
    <text evidence="3 12">Belongs to the poly(A) polymerase family.</text>
</comment>
<feature type="region of interest" description="Disordered" evidence="15">
    <location>
        <begin position="523"/>
        <end position="558"/>
    </location>
</feature>
<dbReference type="FunFam" id="3.30.460.10:FF:000002">
    <property type="entry name" value="Poly(A) polymerase alpha, putative"/>
    <property type="match status" value="1"/>
</dbReference>
<keyword evidence="10 12" id="KW-0539">Nucleus</keyword>
<accession>A0A1D6KZ04</accession>
<dbReference type="EC" id="2.7.7.19" evidence="12"/>
<keyword evidence="6 14" id="KW-0479">Metal-binding</keyword>
<organism evidence="19">
    <name type="scientific">Zea mays</name>
    <name type="common">Maize</name>
    <dbReference type="NCBI Taxonomy" id="4577"/>
    <lineage>
        <taxon>Eukaryota</taxon>
        <taxon>Viridiplantae</taxon>
        <taxon>Streptophyta</taxon>
        <taxon>Embryophyta</taxon>
        <taxon>Tracheophyta</taxon>
        <taxon>Spermatophyta</taxon>
        <taxon>Magnoliopsida</taxon>
        <taxon>Liliopsida</taxon>
        <taxon>Poales</taxon>
        <taxon>Poaceae</taxon>
        <taxon>PACMAD clade</taxon>
        <taxon>Panicoideae</taxon>
        <taxon>Andropogonodae</taxon>
        <taxon>Andropogoneae</taxon>
        <taxon>Tripsacinae</taxon>
        <taxon>Zea</taxon>
    </lineage>
</organism>
<dbReference type="InterPro" id="IPR048840">
    <property type="entry name" value="PolA_pol_NTPase"/>
</dbReference>
<dbReference type="SUPFAM" id="SSF81301">
    <property type="entry name" value="Nucleotidyltransferase"/>
    <property type="match status" value="1"/>
</dbReference>
<dbReference type="EMBL" id="CM007647">
    <property type="protein sequence ID" value="ONM07617.1"/>
    <property type="molecule type" value="Genomic_DNA"/>
</dbReference>
<comment type="cofactor">
    <cofactor evidence="14">
        <name>Mg(2+)</name>
        <dbReference type="ChEBI" id="CHEBI:18420"/>
    </cofactor>
    <text evidence="14">Binds 2 magnesium ions. Also active with manganese.</text>
</comment>
<feature type="domain" description="Poly(A) polymerase nucleotidyltransferase" evidence="18">
    <location>
        <begin position="12"/>
        <end position="216"/>
    </location>
</feature>
<dbReference type="Pfam" id="PF04928">
    <property type="entry name" value="PAP_central"/>
    <property type="match status" value="1"/>
</dbReference>
<evidence type="ECO:0000256" key="13">
    <source>
        <dbReference type="PIRSR" id="PIRSR018425-1"/>
    </source>
</evidence>
<dbReference type="InterPro" id="IPR007010">
    <property type="entry name" value="PolA_pol_RNA-bd_dom"/>
</dbReference>
<name>A0A1D6KZ04_MAIZE</name>
<comment type="cofactor">
    <cofactor evidence="1">
        <name>Mn(2+)</name>
        <dbReference type="ChEBI" id="CHEBI:29035"/>
    </cofactor>
</comment>
<evidence type="ECO:0000256" key="1">
    <source>
        <dbReference type="ARBA" id="ARBA00001936"/>
    </source>
</evidence>
<feature type="compositionally biased region" description="Low complexity" evidence="15">
    <location>
        <begin position="535"/>
        <end position="551"/>
    </location>
</feature>
<dbReference type="InterPro" id="IPR007012">
    <property type="entry name" value="PolA_pol_cen_dom"/>
</dbReference>
<comment type="subcellular location">
    <subcellularLocation>
        <location evidence="2 12">Nucleus</location>
    </subcellularLocation>
</comment>
<dbReference type="PIRSF" id="PIRSF018425">
    <property type="entry name" value="PolyA_polymerase"/>
    <property type="match status" value="1"/>
</dbReference>
<feature type="binding site" evidence="14">
    <location>
        <position position="112"/>
    </location>
    <ligand>
        <name>Mg(2+)</name>
        <dbReference type="ChEBI" id="CHEBI:18420"/>
        <label>1</label>
        <note>catalytic</note>
    </ligand>
</feature>
<comment type="function">
    <text evidence="12">Polymerase that creates the 3'-poly(A) tail of mRNA's.</text>
</comment>
<dbReference type="ExpressionAtlas" id="A0A1D6KZ04">
    <property type="expression patterns" value="baseline and differential"/>
</dbReference>
<evidence type="ECO:0000256" key="2">
    <source>
        <dbReference type="ARBA" id="ARBA00004123"/>
    </source>
</evidence>
<dbReference type="CDD" id="cd05402">
    <property type="entry name" value="NT_PAP_TUTase"/>
    <property type="match status" value="1"/>
</dbReference>
<dbReference type="FunFam" id="1.10.1410.10:FF:000001">
    <property type="entry name" value="Putative poly(A) polymerase gamma"/>
    <property type="match status" value="1"/>
</dbReference>
<evidence type="ECO:0000256" key="10">
    <source>
        <dbReference type="ARBA" id="ARBA00023242"/>
    </source>
</evidence>
<feature type="binding site" evidence="14">
    <location>
        <position position="114"/>
    </location>
    <ligand>
        <name>Mg(2+)</name>
        <dbReference type="ChEBI" id="CHEBI:18420"/>
        <label>1</label>
        <note>catalytic</note>
    </ligand>
</feature>
<feature type="binding site" evidence="14">
    <location>
        <position position="167"/>
    </location>
    <ligand>
        <name>Mg(2+)</name>
        <dbReference type="ChEBI" id="CHEBI:18420"/>
        <label>2</label>
        <note>catalytic</note>
    </ligand>
</feature>
<dbReference type="InterPro" id="IPR043519">
    <property type="entry name" value="NT_sf"/>
</dbReference>
<evidence type="ECO:0000256" key="3">
    <source>
        <dbReference type="ARBA" id="ARBA00010912"/>
    </source>
</evidence>